<keyword evidence="1" id="KW-0472">Membrane</keyword>
<protein>
    <submittedName>
        <fullName evidence="2">Uncharacterized protein</fullName>
    </submittedName>
</protein>
<evidence type="ECO:0000313" key="3">
    <source>
        <dbReference type="Proteomes" id="UP000800039"/>
    </source>
</evidence>
<feature type="non-terminal residue" evidence="2">
    <location>
        <position position="1"/>
    </location>
</feature>
<dbReference type="AlphaFoldDB" id="A0A9P4G6H3"/>
<comment type="caution">
    <text evidence="2">The sequence shown here is derived from an EMBL/GenBank/DDBJ whole genome shotgun (WGS) entry which is preliminary data.</text>
</comment>
<reference evidence="2" key="1">
    <citation type="submission" date="2020-01" db="EMBL/GenBank/DDBJ databases">
        <authorList>
            <consortium name="DOE Joint Genome Institute"/>
            <person name="Haridas S."/>
            <person name="Albert R."/>
            <person name="Binder M."/>
            <person name="Bloem J."/>
            <person name="Labutti K."/>
            <person name="Salamov A."/>
            <person name="Andreopoulos B."/>
            <person name="Baker S.E."/>
            <person name="Barry K."/>
            <person name="Bills G."/>
            <person name="Bluhm B.H."/>
            <person name="Cannon C."/>
            <person name="Castanera R."/>
            <person name="Culley D.E."/>
            <person name="Daum C."/>
            <person name="Ezra D."/>
            <person name="Gonzalez J.B."/>
            <person name="Henrissat B."/>
            <person name="Kuo A."/>
            <person name="Liang C."/>
            <person name="Lipzen A."/>
            <person name="Lutzoni F."/>
            <person name="Magnuson J."/>
            <person name="Mondo S."/>
            <person name="Nolan M."/>
            <person name="Ohm R."/>
            <person name="Pangilinan J."/>
            <person name="Park H.-J."/>
            <person name="Ramirez L."/>
            <person name="Alfaro M."/>
            <person name="Sun H."/>
            <person name="Tritt A."/>
            <person name="Yoshinaga Y."/>
            <person name="Zwiers L.-H."/>
            <person name="Turgeon B.G."/>
            <person name="Goodwin S.B."/>
            <person name="Spatafora J.W."/>
            <person name="Crous P.W."/>
            <person name="Grigoriev I.V."/>
        </authorList>
    </citation>
    <scope>NUCLEOTIDE SEQUENCE</scope>
    <source>
        <strain evidence="2">CBS 394.84</strain>
    </source>
</reference>
<sequence>IRARITAAASTKLAFQLFFIKNPVLVFIITTFLYWDWVICAPATFFKYSSYFLGSLSRIEP</sequence>
<evidence type="ECO:0000256" key="1">
    <source>
        <dbReference type="SAM" id="Phobius"/>
    </source>
</evidence>
<accession>A0A9P4G6H3</accession>
<gene>
    <name evidence="2" type="ORF">K460DRAFT_298049</name>
</gene>
<feature type="transmembrane region" description="Helical" evidence="1">
    <location>
        <begin position="24"/>
        <end position="46"/>
    </location>
</feature>
<keyword evidence="1" id="KW-0812">Transmembrane</keyword>
<keyword evidence="3" id="KW-1185">Reference proteome</keyword>
<evidence type="ECO:0000313" key="2">
    <source>
        <dbReference type="EMBL" id="KAF1839816.1"/>
    </source>
</evidence>
<organism evidence="2 3">
    <name type="scientific">Cucurbitaria berberidis CBS 394.84</name>
    <dbReference type="NCBI Taxonomy" id="1168544"/>
    <lineage>
        <taxon>Eukaryota</taxon>
        <taxon>Fungi</taxon>
        <taxon>Dikarya</taxon>
        <taxon>Ascomycota</taxon>
        <taxon>Pezizomycotina</taxon>
        <taxon>Dothideomycetes</taxon>
        <taxon>Pleosporomycetidae</taxon>
        <taxon>Pleosporales</taxon>
        <taxon>Pleosporineae</taxon>
        <taxon>Cucurbitariaceae</taxon>
        <taxon>Cucurbitaria</taxon>
    </lineage>
</organism>
<proteinExistence type="predicted"/>
<dbReference type="EMBL" id="ML976641">
    <property type="protein sequence ID" value="KAF1839816.1"/>
    <property type="molecule type" value="Genomic_DNA"/>
</dbReference>
<dbReference type="Proteomes" id="UP000800039">
    <property type="component" value="Unassembled WGS sequence"/>
</dbReference>
<keyword evidence="1" id="KW-1133">Transmembrane helix</keyword>
<name>A0A9P4G6H3_9PLEO</name>